<evidence type="ECO:0000313" key="2">
    <source>
        <dbReference type="EMBL" id="QHT08134.1"/>
    </source>
</evidence>
<dbReference type="EMBL" id="MN739490">
    <property type="protein sequence ID" value="QHT08134.1"/>
    <property type="molecule type" value="Genomic_DNA"/>
</dbReference>
<accession>A0A6C0CWL0</accession>
<dbReference type="InterPro" id="IPR036291">
    <property type="entry name" value="NAD(P)-bd_dom_sf"/>
</dbReference>
<dbReference type="PANTHER" id="PTHR43000">
    <property type="entry name" value="DTDP-D-GLUCOSE 4,6-DEHYDRATASE-RELATED"/>
    <property type="match status" value="1"/>
</dbReference>
<dbReference type="Pfam" id="PF16363">
    <property type="entry name" value="GDP_Man_Dehyd"/>
    <property type="match status" value="1"/>
</dbReference>
<proteinExistence type="predicted"/>
<reference evidence="2" key="1">
    <citation type="journal article" date="2020" name="Nature">
        <title>Giant virus diversity and host interactions through global metagenomics.</title>
        <authorList>
            <person name="Schulz F."/>
            <person name="Roux S."/>
            <person name="Paez-Espino D."/>
            <person name="Jungbluth S."/>
            <person name="Walsh D.A."/>
            <person name="Denef V.J."/>
            <person name="McMahon K.D."/>
            <person name="Konstantinidis K.T."/>
            <person name="Eloe-Fadrosh E.A."/>
            <person name="Kyrpides N.C."/>
            <person name="Woyke T."/>
        </authorList>
    </citation>
    <scope>NUCLEOTIDE SEQUENCE</scope>
    <source>
        <strain evidence="2">GVMAG-M-3300022752-39</strain>
    </source>
</reference>
<protein>
    <recommendedName>
        <fullName evidence="1">NAD(P)-binding domain-containing protein</fullName>
    </recommendedName>
</protein>
<sequence length="627" mass="72623">MNILVYGSKGWIGKQFIDILIKKNVHYSCGKCRIDDEVELRKEIEEIQPTHVVSFIGRTHGRIGEKIYTTIDYLEQEGKLVENMRDNLYSPLLLADICKKNKIHYTYLGTGCIFKYDEDHPFGKEEAGFDETSLPNFFGSSYSIVKGYTDRLMNLYNDSVLNLRIRMPITGEKNGRNFITKITTYQKVCSVPNSMTVLPELLPIVLDMMRNKTTGTMNLTNPGLISHNEILEMYKEIVDPDFTWNNFSQEEQRKILAADRSNNFLDTTRLQTMYPFILNIKESVRNCLFNYKESLLMGGFISEEPKMNLLITGGCGFIGSNFINYYFPKNKFRTMVNIDAMYYCASETNVDARIRFHKDYVLVKGNLCDFDLVRETVKKYQITHVIHFAAQSHVQNSFEDSIKFTHDNILGTHTLLEVCRRYGKIEKFIHVSTDEVYGESMNHIEEKHKTEHSILCPTNPYAATKAGAELIAQSYNHSYKMPIIITRGNNVYGPNQYPEKLIPLFIKQLKENKKVTIQGEGTAVRAFLHAYDTAKAFECILEKGMIGEIYNIGCDDKMEFSVMEIAKILIKLIKNTEHYNEWIEYIEDRPFNDQRYYISNQKLKDLGWNIEVTLMNGLNELIFTNNK</sequence>
<dbReference type="SUPFAM" id="SSF51735">
    <property type="entry name" value="NAD(P)-binding Rossmann-fold domains"/>
    <property type="match status" value="2"/>
</dbReference>
<dbReference type="GO" id="GO:0009225">
    <property type="term" value="P:nucleotide-sugar metabolic process"/>
    <property type="evidence" value="ECO:0007669"/>
    <property type="project" value="UniProtKB-ARBA"/>
</dbReference>
<dbReference type="FunFam" id="3.40.50.720:FF:000304">
    <property type="entry name" value="UDP-glucose 4,6-dehydratase"/>
    <property type="match status" value="1"/>
</dbReference>
<evidence type="ECO:0000259" key="1">
    <source>
        <dbReference type="Pfam" id="PF16363"/>
    </source>
</evidence>
<feature type="domain" description="NAD(P)-binding" evidence="1">
    <location>
        <begin position="310"/>
        <end position="620"/>
    </location>
</feature>
<dbReference type="InterPro" id="IPR016040">
    <property type="entry name" value="NAD(P)-bd_dom"/>
</dbReference>
<dbReference type="Gene3D" id="3.90.25.10">
    <property type="entry name" value="UDP-galactose 4-epimerase, domain 1"/>
    <property type="match status" value="1"/>
</dbReference>
<name>A0A6C0CWL0_9ZZZZ</name>
<organism evidence="2">
    <name type="scientific">viral metagenome</name>
    <dbReference type="NCBI Taxonomy" id="1070528"/>
    <lineage>
        <taxon>unclassified sequences</taxon>
        <taxon>metagenomes</taxon>
        <taxon>organismal metagenomes</taxon>
    </lineage>
</organism>
<dbReference type="AlphaFoldDB" id="A0A6C0CWL0"/>
<dbReference type="Gene3D" id="3.40.50.720">
    <property type="entry name" value="NAD(P)-binding Rossmann-like Domain"/>
    <property type="match status" value="2"/>
</dbReference>